<feature type="domain" description="Nudix hydrolase" evidence="3">
    <location>
        <begin position="7"/>
        <end position="142"/>
    </location>
</feature>
<keyword evidence="2" id="KW-0378">Hydrolase</keyword>
<dbReference type="InterPro" id="IPR020476">
    <property type="entry name" value="Nudix_hydrolase"/>
</dbReference>
<evidence type="ECO:0000256" key="2">
    <source>
        <dbReference type="ARBA" id="ARBA00022801"/>
    </source>
</evidence>
<dbReference type="Gene3D" id="3.90.79.10">
    <property type="entry name" value="Nucleoside Triphosphate Pyrophosphohydrolase"/>
    <property type="match status" value="1"/>
</dbReference>
<dbReference type="PANTHER" id="PTHR43046:SF14">
    <property type="entry name" value="MUTT_NUDIX FAMILY PROTEIN"/>
    <property type="match status" value="1"/>
</dbReference>
<dbReference type="InterPro" id="IPR015797">
    <property type="entry name" value="NUDIX_hydrolase-like_dom_sf"/>
</dbReference>
<comment type="caution">
    <text evidence="4">The sequence shown here is derived from an EMBL/GenBank/DDBJ whole genome shotgun (WGS) entry which is preliminary data.</text>
</comment>
<protein>
    <recommendedName>
        <fullName evidence="3">Nudix hydrolase domain-containing protein</fullName>
    </recommendedName>
</protein>
<evidence type="ECO:0000259" key="3">
    <source>
        <dbReference type="PROSITE" id="PS51462"/>
    </source>
</evidence>
<gene>
    <name evidence="4" type="ORF">A3J30_04530</name>
</gene>
<comment type="cofactor">
    <cofactor evidence="1">
        <name>Mg(2+)</name>
        <dbReference type="ChEBI" id="CHEBI:18420"/>
    </cofactor>
</comment>
<dbReference type="EMBL" id="MHUL01000031">
    <property type="protein sequence ID" value="OHA76578.1"/>
    <property type="molecule type" value="Genomic_DNA"/>
</dbReference>
<dbReference type="PANTHER" id="PTHR43046">
    <property type="entry name" value="GDP-MANNOSE MANNOSYL HYDROLASE"/>
    <property type="match status" value="1"/>
</dbReference>
<evidence type="ECO:0000313" key="5">
    <source>
        <dbReference type="Proteomes" id="UP000178222"/>
    </source>
</evidence>
<sequence length="142" mass="16059">MEGKKEQQKVVVAACIRDEKGKILLAKRVDFLNLKANGKWEFPGGEVEFGESPEAALMRECREEIGCTIEIVRLLPYLHQNVGHRTTGEVVQAFVSCFEAKITEGEPKPAEREISELQWYKKEEIPALDSLPGTNEFINLLE</sequence>
<evidence type="ECO:0000313" key="4">
    <source>
        <dbReference type="EMBL" id="OHA76578.1"/>
    </source>
</evidence>
<dbReference type="GO" id="GO:0016787">
    <property type="term" value="F:hydrolase activity"/>
    <property type="evidence" value="ECO:0007669"/>
    <property type="project" value="UniProtKB-KW"/>
</dbReference>
<proteinExistence type="predicted"/>
<name>A0A1G2RVT3_9BACT</name>
<accession>A0A1G2RVT3</accession>
<dbReference type="PRINTS" id="PR00502">
    <property type="entry name" value="NUDIXFAMILY"/>
</dbReference>
<dbReference type="Proteomes" id="UP000178222">
    <property type="component" value="Unassembled WGS sequence"/>
</dbReference>
<evidence type="ECO:0000256" key="1">
    <source>
        <dbReference type="ARBA" id="ARBA00001946"/>
    </source>
</evidence>
<reference evidence="4 5" key="1">
    <citation type="journal article" date="2016" name="Nat. Commun.">
        <title>Thousands of microbial genomes shed light on interconnected biogeochemical processes in an aquifer system.</title>
        <authorList>
            <person name="Anantharaman K."/>
            <person name="Brown C.T."/>
            <person name="Hug L.A."/>
            <person name="Sharon I."/>
            <person name="Castelle C.J."/>
            <person name="Probst A.J."/>
            <person name="Thomas B.C."/>
            <person name="Singh A."/>
            <person name="Wilkins M.J."/>
            <person name="Karaoz U."/>
            <person name="Brodie E.L."/>
            <person name="Williams K.H."/>
            <person name="Hubbard S.S."/>
            <person name="Banfield J.F."/>
        </authorList>
    </citation>
    <scope>NUCLEOTIDE SEQUENCE [LARGE SCALE GENOMIC DNA]</scope>
</reference>
<dbReference type="Pfam" id="PF00293">
    <property type="entry name" value="NUDIX"/>
    <property type="match status" value="1"/>
</dbReference>
<dbReference type="SUPFAM" id="SSF55811">
    <property type="entry name" value="Nudix"/>
    <property type="match status" value="1"/>
</dbReference>
<dbReference type="PROSITE" id="PS51462">
    <property type="entry name" value="NUDIX"/>
    <property type="match status" value="1"/>
</dbReference>
<dbReference type="InterPro" id="IPR000086">
    <property type="entry name" value="NUDIX_hydrolase_dom"/>
</dbReference>
<dbReference type="AlphaFoldDB" id="A0A1G2RVT3"/>
<organism evidence="4 5">
    <name type="scientific">Candidatus Wildermuthbacteria bacterium RIFCSPLOWO2_02_FULL_47_9c</name>
    <dbReference type="NCBI Taxonomy" id="1802466"/>
    <lineage>
        <taxon>Bacteria</taxon>
        <taxon>Candidatus Wildermuthiibacteriota</taxon>
    </lineage>
</organism>